<evidence type="ECO:0000256" key="9">
    <source>
        <dbReference type="ARBA" id="ARBA00023134"/>
    </source>
</evidence>
<comment type="catalytic activity">
    <reaction evidence="11">
        <text>UMP + diphosphate = 5-phospho-alpha-D-ribose 1-diphosphate + uracil</text>
        <dbReference type="Rhea" id="RHEA:13017"/>
        <dbReference type="ChEBI" id="CHEBI:17568"/>
        <dbReference type="ChEBI" id="CHEBI:33019"/>
        <dbReference type="ChEBI" id="CHEBI:57865"/>
        <dbReference type="ChEBI" id="CHEBI:58017"/>
        <dbReference type="EC" id="2.4.2.9"/>
    </reaction>
</comment>
<evidence type="ECO:0000256" key="7">
    <source>
        <dbReference type="ARBA" id="ARBA00022679"/>
    </source>
</evidence>
<evidence type="ECO:0000256" key="4">
    <source>
        <dbReference type="ARBA" id="ARBA00011894"/>
    </source>
</evidence>
<keyword evidence="6 16" id="KW-0328">Glycosyltransferase</keyword>
<evidence type="ECO:0000256" key="5">
    <source>
        <dbReference type="ARBA" id="ARBA00022533"/>
    </source>
</evidence>
<organism evidence="16 17">
    <name type="scientific">Olleya aquimaris</name>
    <dbReference type="NCBI Taxonomy" id="639310"/>
    <lineage>
        <taxon>Bacteria</taxon>
        <taxon>Pseudomonadati</taxon>
        <taxon>Bacteroidota</taxon>
        <taxon>Flavobacteriia</taxon>
        <taxon>Flavobacteriales</taxon>
        <taxon>Flavobacteriaceae</taxon>
    </lineage>
</organism>
<evidence type="ECO:0000256" key="8">
    <source>
        <dbReference type="ARBA" id="ARBA00022741"/>
    </source>
</evidence>
<evidence type="ECO:0000259" key="15">
    <source>
        <dbReference type="Pfam" id="PF14681"/>
    </source>
</evidence>
<dbReference type="RefSeq" id="WP_111658558.1">
    <property type="nucleotide sequence ID" value="NZ_QLLO01000001.1"/>
</dbReference>
<dbReference type="FunFam" id="3.40.50.2020:FF:000023">
    <property type="entry name" value="Probable uracil phosphoribosyltransferase"/>
    <property type="match status" value="1"/>
</dbReference>
<dbReference type="Gene3D" id="3.40.50.2020">
    <property type="match status" value="1"/>
</dbReference>
<evidence type="ECO:0000256" key="1">
    <source>
        <dbReference type="ARBA" id="ARBA00001946"/>
    </source>
</evidence>
<dbReference type="InterPro" id="IPR050137">
    <property type="entry name" value="PyrR_bifunctional"/>
</dbReference>
<evidence type="ECO:0000256" key="14">
    <source>
        <dbReference type="ARBA" id="ARBA00079807"/>
    </source>
</evidence>
<dbReference type="InterPro" id="IPR029057">
    <property type="entry name" value="PRTase-like"/>
</dbReference>
<comment type="function">
    <text evidence="12">Catalyzes the conversion of uracil and 5-phospho-alpha-D-ribose 1-diphosphate (PRPP) to UMP and diphosphate.</text>
</comment>
<evidence type="ECO:0000256" key="3">
    <source>
        <dbReference type="ARBA" id="ARBA00009516"/>
    </source>
</evidence>
<dbReference type="OrthoDB" id="9781675at2"/>
<keyword evidence="17" id="KW-1185">Reference proteome</keyword>
<dbReference type="NCBIfam" id="NF001097">
    <property type="entry name" value="PRK00129.1"/>
    <property type="match status" value="1"/>
</dbReference>
<dbReference type="CDD" id="cd06223">
    <property type="entry name" value="PRTases_typeI"/>
    <property type="match status" value="1"/>
</dbReference>
<evidence type="ECO:0000256" key="10">
    <source>
        <dbReference type="ARBA" id="ARBA00031082"/>
    </source>
</evidence>
<sequence length="219" mass="24350">MQIHNLSENNSILNQFIAELRDVSIQKDRMRFRRNIERIGEILGYEMSKSLTYETKSITTPLDTIESYLPKNDVVLCSVLRAGVPLHNGLLNYFDQAENAFISAYRHHLENPETFEIVVEYLACPDLTGKTLILADPMLATGQSLVATYKALQPFGTPKDIHIMAVIGAEAGVDYLKNNLPNDATLWIAAIDKTLNSKGYIVPGLGDAGDLAFGEKLQH</sequence>
<evidence type="ECO:0000256" key="11">
    <source>
        <dbReference type="ARBA" id="ARBA00052919"/>
    </source>
</evidence>
<comment type="cofactor">
    <cofactor evidence="1">
        <name>Mg(2+)</name>
        <dbReference type="ChEBI" id="CHEBI:18420"/>
    </cofactor>
</comment>
<proteinExistence type="inferred from homology"/>
<dbReference type="SUPFAM" id="SSF53271">
    <property type="entry name" value="PRTase-like"/>
    <property type="match status" value="1"/>
</dbReference>
<comment type="pathway">
    <text evidence="2">Pyrimidine metabolism; UMP biosynthesis via salvage pathway; UMP from uracil: step 1/1.</text>
</comment>
<dbReference type="GO" id="GO:0004845">
    <property type="term" value="F:uracil phosphoribosyltransferase activity"/>
    <property type="evidence" value="ECO:0007669"/>
    <property type="project" value="UniProtKB-EC"/>
</dbReference>
<evidence type="ECO:0000256" key="2">
    <source>
        <dbReference type="ARBA" id="ARBA00005180"/>
    </source>
</evidence>
<dbReference type="GO" id="GO:0005525">
    <property type="term" value="F:GTP binding"/>
    <property type="evidence" value="ECO:0007669"/>
    <property type="project" value="UniProtKB-KW"/>
</dbReference>
<dbReference type="PANTHER" id="PTHR11608:SF0">
    <property type="entry name" value="BIFUNCTIONAL PROTEIN PYRR"/>
    <property type="match status" value="1"/>
</dbReference>
<reference evidence="16 17" key="1">
    <citation type="submission" date="2018-06" db="EMBL/GenBank/DDBJ databases">
        <title>Genomic Encyclopedia of Archaeal and Bacterial Type Strains, Phase II (KMG-II): from individual species to whole genera.</title>
        <authorList>
            <person name="Goeker M."/>
        </authorList>
    </citation>
    <scope>NUCLEOTIDE SEQUENCE [LARGE SCALE GENOMIC DNA]</scope>
    <source>
        <strain evidence="16 17">DSM 24464</strain>
    </source>
</reference>
<comment type="similarity">
    <text evidence="3">Belongs to the UPRTase family.</text>
</comment>
<evidence type="ECO:0000256" key="6">
    <source>
        <dbReference type="ARBA" id="ARBA00022676"/>
    </source>
</evidence>
<evidence type="ECO:0000256" key="12">
    <source>
        <dbReference type="ARBA" id="ARBA00056901"/>
    </source>
</evidence>
<evidence type="ECO:0000256" key="13">
    <source>
        <dbReference type="ARBA" id="ARBA00072146"/>
    </source>
</evidence>
<dbReference type="EC" id="2.4.2.9" evidence="4"/>
<comment type="caution">
    <text evidence="16">The sequence shown here is derived from an EMBL/GenBank/DDBJ whole genome shotgun (WGS) entry which is preliminary data.</text>
</comment>
<keyword evidence="8" id="KW-0547">Nucleotide-binding</keyword>
<dbReference type="Pfam" id="PF14681">
    <property type="entry name" value="UPRTase"/>
    <property type="match status" value="1"/>
</dbReference>
<gene>
    <name evidence="16" type="ORF">LY08_00190</name>
</gene>
<evidence type="ECO:0000313" key="17">
    <source>
        <dbReference type="Proteomes" id="UP000248703"/>
    </source>
</evidence>
<dbReference type="Proteomes" id="UP000248703">
    <property type="component" value="Unassembled WGS sequence"/>
</dbReference>
<keyword evidence="7 16" id="KW-0808">Transferase</keyword>
<dbReference type="InterPro" id="IPR000836">
    <property type="entry name" value="PRTase_dom"/>
</dbReference>
<dbReference type="AlphaFoldDB" id="A0A327RLM1"/>
<keyword evidence="5" id="KW-0021">Allosteric enzyme</keyword>
<protein>
    <recommendedName>
        <fullName evidence="13">Uracil phosphoribosyltransferase</fullName>
        <ecNumber evidence="4">2.4.2.9</ecNumber>
    </recommendedName>
    <alternativeName>
        <fullName evidence="10">UMP pyrophosphorylase</fullName>
    </alternativeName>
    <alternativeName>
        <fullName evidence="14">UPRTase</fullName>
    </alternativeName>
</protein>
<keyword evidence="9" id="KW-0342">GTP-binding</keyword>
<evidence type="ECO:0000313" key="16">
    <source>
        <dbReference type="EMBL" id="RAJ17920.1"/>
    </source>
</evidence>
<dbReference type="PANTHER" id="PTHR11608">
    <property type="entry name" value="BIFUNCTIONAL PROTEIN PYRR"/>
    <property type="match status" value="1"/>
</dbReference>
<accession>A0A327RLM1</accession>
<dbReference type="EMBL" id="QLLO01000001">
    <property type="protein sequence ID" value="RAJ17920.1"/>
    <property type="molecule type" value="Genomic_DNA"/>
</dbReference>
<feature type="domain" description="Phosphoribosyltransferase" evidence="15">
    <location>
        <begin position="11"/>
        <end position="214"/>
    </location>
</feature>
<name>A0A327RLM1_9FLAO</name>